<proteinExistence type="predicted"/>
<accession>A0ABR0Z6S8</accession>
<comment type="pathway">
    <text evidence="1">Protein modification; protein ubiquitination.</text>
</comment>
<dbReference type="Pfam" id="PF07525">
    <property type="entry name" value="SOCS_box"/>
    <property type="match status" value="1"/>
</dbReference>
<dbReference type="SMART" id="SM00969">
    <property type="entry name" value="SOCS_box"/>
    <property type="match status" value="1"/>
</dbReference>
<keyword evidence="4" id="KW-1185">Reference proteome</keyword>
<evidence type="ECO:0000313" key="4">
    <source>
        <dbReference type="Proteomes" id="UP001369086"/>
    </source>
</evidence>
<evidence type="ECO:0000256" key="1">
    <source>
        <dbReference type="ARBA" id="ARBA00004906"/>
    </source>
</evidence>
<name>A0ABR0Z6S8_HUSHU</name>
<dbReference type="SUPFAM" id="SSF158235">
    <property type="entry name" value="SOCS box-like"/>
    <property type="match status" value="1"/>
</dbReference>
<reference evidence="3 4" key="1">
    <citation type="submission" date="2021-05" db="EMBL/GenBank/DDBJ databases">
        <authorList>
            <person name="Zahm M."/>
            <person name="Klopp C."/>
            <person name="Cabau C."/>
            <person name="Kuhl H."/>
            <person name="Suciu R."/>
            <person name="Ciorpac M."/>
            <person name="Holostenco D."/>
            <person name="Gessner J."/>
            <person name="Wuertz S."/>
            <person name="Hohne C."/>
            <person name="Stock M."/>
            <person name="Gislard M."/>
            <person name="Lluch J."/>
            <person name="Milhes M."/>
            <person name="Lampietro C."/>
            <person name="Lopez Roques C."/>
            <person name="Donnadieu C."/>
            <person name="Du K."/>
            <person name="Schartl M."/>
            <person name="Guiguen Y."/>
        </authorList>
    </citation>
    <scope>NUCLEOTIDE SEQUENCE [LARGE SCALE GENOMIC DNA]</scope>
    <source>
        <strain evidence="3">Hh-F2</strain>
        <tissue evidence="3">Blood</tissue>
    </source>
</reference>
<dbReference type="PROSITE" id="PS50225">
    <property type="entry name" value="SOCS"/>
    <property type="match status" value="1"/>
</dbReference>
<dbReference type="InterPro" id="IPR036036">
    <property type="entry name" value="SOCS_box-like_dom_sf"/>
</dbReference>
<dbReference type="InterPro" id="IPR001496">
    <property type="entry name" value="SOCS_box"/>
</dbReference>
<dbReference type="EMBL" id="JAHFZB010000016">
    <property type="protein sequence ID" value="KAK6480527.1"/>
    <property type="molecule type" value="Genomic_DNA"/>
</dbReference>
<comment type="caution">
    <text evidence="3">The sequence shown here is derived from an EMBL/GenBank/DDBJ whole genome shotgun (WGS) entry which is preliminary data.</text>
</comment>
<gene>
    <name evidence="3" type="ORF">HHUSO_G18276</name>
</gene>
<dbReference type="Proteomes" id="UP001369086">
    <property type="component" value="Unassembled WGS sequence"/>
</dbReference>
<organism evidence="3 4">
    <name type="scientific">Huso huso</name>
    <name type="common">Beluga</name>
    <name type="synonym">Acipenser huso</name>
    <dbReference type="NCBI Taxonomy" id="61971"/>
    <lineage>
        <taxon>Eukaryota</taxon>
        <taxon>Metazoa</taxon>
        <taxon>Chordata</taxon>
        <taxon>Craniata</taxon>
        <taxon>Vertebrata</taxon>
        <taxon>Euteleostomi</taxon>
        <taxon>Actinopterygii</taxon>
        <taxon>Chondrostei</taxon>
        <taxon>Acipenseriformes</taxon>
        <taxon>Acipenseridae</taxon>
        <taxon>Huso</taxon>
    </lineage>
</organism>
<protein>
    <submittedName>
        <fullName evidence="3">Dynein heavy chain 12</fullName>
    </submittedName>
</protein>
<evidence type="ECO:0000313" key="3">
    <source>
        <dbReference type="EMBL" id="KAK6480527.1"/>
    </source>
</evidence>
<sequence>FCEVITLNCLKDISGKVVRIMLDYVDHVPFCSKLKAVLIQQKQWPEIQQIQQSPRCLKHLCRLQIRLHPPHFTKCSLQIRSRSVFLTFLPLPNRLKDFLLYREYDVRREGPLQGSG</sequence>
<feature type="domain" description="SOCS box" evidence="2">
    <location>
        <begin position="51"/>
        <end position="105"/>
    </location>
</feature>
<feature type="non-terminal residue" evidence="3">
    <location>
        <position position="1"/>
    </location>
</feature>
<evidence type="ECO:0000259" key="2">
    <source>
        <dbReference type="PROSITE" id="PS50225"/>
    </source>
</evidence>